<gene>
    <name evidence="7" type="ORF">FB563_0474</name>
</gene>
<comment type="cofactor">
    <cofactor evidence="1">
        <name>Zn(2+)</name>
        <dbReference type="ChEBI" id="CHEBI:29105"/>
    </cofactor>
</comment>
<accession>A0A542U945</accession>
<dbReference type="Proteomes" id="UP000318103">
    <property type="component" value="Unassembled WGS sequence"/>
</dbReference>
<dbReference type="EMBL" id="VFNX01000001">
    <property type="protein sequence ID" value="TQK95558.1"/>
    <property type="molecule type" value="Genomic_DNA"/>
</dbReference>
<sequence length="366" mass="38093">MAPSVPDHRAVPLIESRLMDTMLAGRFHLDSKKFAVEEVPIPVPGPGEVLIEVKAAGVCLSDVHLLDGSLSPLFLDSDTVTVGHEVSGVIHTLGPDLKRGLPVGTRVTLEAGKTCGTCAGCVRHRPCTQMLTAGIDYDGGWAEYVIAREDTLIPIPDSLPFDQAAIIPDAVSTPYAAVVATAGVRAAQSVGVWGVGGVGAHNVRLARLVGAAPIIAVDPLPSARERALAFGADLALDPAAPDFADQVRAATGGRGLDFAFDCAGVPAVRDQAASVLGLGGSLILVGITPRPLTITEGLTFNYLQKQVRGHYGGFPESVSELVQLTAAGRLDLAPSITDHIPLIEAADAVHRLENKIGDPIRLILVP</sequence>
<dbReference type="InterPro" id="IPR036291">
    <property type="entry name" value="NAD(P)-bd_dom_sf"/>
</dbReference>
<evidence type="ECO:0000313" key="8">
    <source>
        <dbReference type="Proteomes" id="UP000318103"/>
    </source>
</evidence>
<dbReference type="InterPro" id="IPR013154">
    <property type="entry name" value="ADH-like_N"/>
</dbReference>
<dbReference type="InterPro" id="IPR013149">
    <property type="entry name" value="ADH-like_C"/>
</dbReference>
<evidence type="ECO:0000256" key="3">
    <source>
        <dbReference type="ARBA" id="ARBA00022723"/>
    </source>
</evidence>
<name>A0A542U945_9ACTN</name>
<comment type="similarity">
    <text evidence="2">Belongs to the zinc-containing alcohol dehydrogenase family.</text>
</comment>
<dbReference type="AlphaFoldDB" id="A0A542U945"/>
<feature type="domain" description="Enoyl reductase (ER)" evidence="6">
    <location>
        <begin position="25"/>
        <end position="364"/>
    </location>
</feature>
<keyword evidence="5" id="KW-0560">Oxidoreductase</keyword>
<dbReference type="Gene3D" id="3.90.180.10">
    <property type="entry name" value="Medium-chain alcohol dehydrogenases, catalytic domain"/>
    <property type="match status" value="1"/>
</dbReference>
<reference evidence="7 8" key="1">
    <citation type="submission" date="2019-06" db="EMBL/GenBank/DDBJ databases">
        <title>Sequencing the genomes of 1000 actinobacteria strains.</title>
        <authorList>
            <person name="Klenk H.-P."/>
        </authorList>
    </citation>
    <scope>NUCLEOTIDE SEQUENCE [LARGE SCALE GENOMIC DNA]</scope>
    <source>
        <strain evidence="7 8">DSM 41929</strain>
    </source>
</reference>
<dbReference type="SMART" id="SM00829">
    <property type="entry name" value="PKS_ER"/>
    <property type="match status" value="1"/>
</dbReference>
<organism evidence="7 8">
    <name type="scientific">Streptomyces puniciscabiei</name>
    <dbReference type="NCBI Taxonomy" id="164348"/>
    <lineage>
        <taxon>Bacteria</taxon>
        <taxon>Bacillati</taxon>
        <taxon>Actinomycetota</taxon>
        <taxon>Actinomycetes</taxon>
        <taxon>Kitasatosporales</taxon>
        <taxon>Streptomycetaceae</taxon>
        <taxon>Streptomyces</taxon>
    </lineage>
</organism>
<keyword evidence="3" id="KW-0479">Metal-binding</keyword>
<dbReference type="Pfam" id="PF08240">
    <property type="entry name" value="ADH_N"/>
    <property type="match status" value="1"/>
</dbReference>
<keyword evidence="8" id="KW-1185">Reference proteome</keyword>
<evidence type="ECO:0000256" key="1">
    <source>
        <dbReference type="ARBA" id="ARBA00001947"/>
    </source>
</evidence>
<evidence type="ECO:0000256" key="5">
    <source>
        <dbReference type="ARBA" id="ARBA00023002"/>
    </source>
</evidence>
<dbReference type="PANTHER" id="PTHR43350:SF17">
    <property type="entry name" value="NAD-DEPENDENT ALCOHOL DEHYDROGENASE"/>
    <property type="match status" value="1"/>
</dbReference>
<dbReference type="SUPFAM" id="SSF51735">
    <property type="entry name" value="NAD(P)-binding Rossmann-fold domains"/>
    <property type="match status" value="1"/>
</dbReference>
<comment type="caution">
    <text evidence="7">The sequence shown here is derived from an EMBL/GenBank/DDBJ whole genome shotgun (WGS) entry which is preliminary data.</text>
</comment>
<dbReference type="STRING" id="164348.BFF78_09455"/>
<evidence type="ECO:0000256" key="2">
    <source>
        <dbReference type="ARBA" id="ARBA00008072"/>
    </source>
</evidence>
<protein>
    <submittedName>
        <fullName evidence="7">Threonine dehydrogenase-like Zn-dependent dehydrogenase</fullName>
    </submittedName>
</protein>
<dbReference type="GO" id="GO:0016491">
    <property type="term" value="F:oxidoreductase activity"/>
    <property type="evidence" value="ECO:0007669"/>
    <property type="project" value="UniProtKB-KW"/>
</dbReference>
<keyword evidence="4" id="KW-0862">Zinc</keyword>
<dbReference type="CDD" id="cd08254">
    <property type="entry name" value="hydroxyacyl_CoA_DH"/>
    <property type="match status" value="1"/>
</dbReference>
<dbReference type="PANTHER" id="PTHR43350">
    <property type="entry name" value="NAD-DEPENDENT ALCOHOL DEHYDROGENASE"/>
    <property type="match status" value="1"/>
</dbReference>
<evidence type="ECO:0000259" key="6">
    <source>
        <dbReference type="SMART" id="SM00829"/>
    </source>
</evidence>
<evidence type="ECO:0000256" key="4">
    <source>
        <dbReference type="ARBA" id="ARBA00022833"/>
    </source>
</evidence>
<dbReference type="GO" id="GO:0046872">
    <property type="term" value="F:metal ion binding"/>
    <property type="evidence" value="ECO:0007669"/>
    <property type="project" value="UniProtKB-KW"/>
</dbReference>
<dbReference type="Pfam" id="PF00107">
    <property type="entry name" value="ADH_zinc_N"/>
    <property type="match status" value="1"/>
</dbReference>
<dbReference type="InterPro" id="IPR020843">
    <property type="entry name" value="ER"/>
</dbReference>
<proteinExistence type="inferred from homology"/>
<dbReference type="SUPFAM" id="SSF50129">
    <property type="entry name" value="GroES-like"/>
    <property type="match status" value="1"/>
</dbReference>
<evidence type="ECO:0000313" key="7">
    <source>
        <dbReference type="EMBL" id="TQK95558.1"/>
    </source>
</evidence>
<dbReference type="InterPro" id="IPR011032">
    <property type="entry name" value="GroES-like_sf"/>
</dbReference>